<dbReference type="InterPro" id="IPR014781">
    <property type="entry name" value="Anthrax_toxin_lethal/edema_N/C"/>
</dbReference>
<dbReference type="GO" id="GO:0005576">
    <property type="term" value="C:extracellular region"/>
    <property type="evidence" value="ECO:0007669"/>
    <property type="project" value="UniProtKB-SubCell"/>
</dbReference>
<dbReference type="Proteomes" id="UP000053681">
    <property type="component" value="Unassembled WGS sequence"/>
</dbReference>
<accession>A0A0V8JIB2</accession>
<comment type="subcellular location">
    <subcellularLocation>
        <location evidence="1">Secreted</location>
    </subcellularLocation>
</comment>
<dbReference type="Pfam" id="PF07737">
    <property type="entry name" value="ATLF"/>
    <property type="match status" value="1"/>
</dbReference>
<dbReference type="SUPFAM" id="SSF55486">
    <property type="entry name" value="Metalloproteases ('zincins'), catalytic domain"/>
    <property type="match status" value="1"/>
</dbReference>
<evidence type="ECO:0000259" key="4">
    <source>
        <dbReference type="PROSITE" id="PS51995"/>
    </source>
</evidence>
<evidence type="ECO:0000256" key="1">
    <source>
        <dbReference type="ARBA" id="ARBA00004613"/>
    </source>
</evidence>
<organism evidence="5 6">
    <name type="scientific">Priestia veravalensis</name>
    <dbReference type="NCBI Taxonomy" id="1414648"/>
    <lineage>
        <taxon>Bacteria</taxon>
        <taxon>Bacillati</taxon>
        <taxon>Bacillota</taxon>
        <taxon>Bacilli</taxon>
        <taxon>Bacillales</taxon>
        <taxon>Bacillaceae</taxon>
        <taxon>Priestia</taxon>
    </lineage>
</organism>
<evidence type="ECO:0000256" key="3">
    <source>
        <dbReference type="SAM" id="SignalP"/>
    </source>
</evidence>
<feature type="chain" id="PRO_5006893938" description="ATLF-like domain-containing protein" evidence="3">
    <location>
        <begin position="21"/>
        <end position="238"/>
    </location>
</feature>
<dbReference type="CDD" id="cd20183">
    <property type="entry name" value="M34_PPEP"/>
    <property type="match status" value="1"/>
</dbReference>
<comment type="caution">
    <text evidence="5">The sequence shown here is derived from an EMBL/GenBank/DDBJ whole genome shotgun (WGS) entry which is preliminary data.</text>
</comment>
<evidence type="ECO:0000313" key="6">
    <source>
        <dbReference type="Proteomes" id="UP000053681"/>
    </source>
</evidence>
<feature type="signal peptide" evidence="3">
    <location>
        <begin position="1"/>
        <end position="20"/>
    </location>
</feature>
<dbReference type="PROSITE" id="PS51995">
    <property type="entry name" value="ATLF"/>
    <property type="match status" value="1"/>
</dbReference>
<name>A0A0V8JIB2_9BACI</name>
<dbReference type="RefSeq" id="WP_025907696.1">
    <property type="nucleotide sequence ID" value="NZ_KQ758684.1"/>
</dbReference>
<evidence type="ECO:0000256" key="2">
    <source>
        <dbReference type="ARBA" id="ARBA00022525"/>
    </source>
</evidence>
<sequence>MKKRILFVCMLLLGMGPAITYSSFERNYTLLKNVDIGMETSNQSYISRYLNEIVYIPKDNYNEQEVMTSLHYISRIPSPLLKEMAQKEINIKLFNGQLTDEPGFLFLKGKVPRGYELSSKVWDDVPGAGGSKTVYVKIGHSKKGQGHGSVNLELHEIAHTVDRHILHNLRHKEKFLTVWNEEKQILFPNQHYFLNYPEEYFAEVFAMYYANSFTRTYLKENAPKTARYLEEVIGGRNF</sequence>
<dbReference type="Gene3D" id="3.40.390.10">
    <property type="entry name" value="Collagenase (Catalytic Domain)"/>
    <property type="match status" value="1"/>
</dbReference>
<dbReference type="AlphaFoldDB" id="A0A0V8JIB2"/>
<proteinExistence type="predicted"/>
<keyword evidence="6" id="KW-1185">Reference proteome</keyword>
<keyword evidence="3" id="KW-0732">Signal</keyword>
<dbReference type="GO" id="GO:0008237">
    <property type="term" value="F:metallopeptidase activity"/>
    <property type="evidence" value="ECO:0007669"/>
    <property type="project" value="InterPro"/>
</dbReference>
<dbReference type="EMBL" id="LNQP01000069">
    <property type="protein sequence ID" value="KSU86735.1"/>
    <property type="molecule type" value="Genomic_DNA"/>
</dbReference>
<keyword evidence="2" id="KW-0964">Secreted</keyword>
<protein>
    <recommendedName>
        <fullName evidence="4">ATLF-like domain-containing protein</fullName>
    </recommendedName>
</protein>
<reference evidence="5 6" key="1">
    <citation type="submission" date="2015-11" db="EMBL/GenBank/DDBJ databases">
        <title>Bacillus caseinolyticus sp nov.</title>
        <authorList>
            <person name="Dastager S.G."/>
            <person name="Mawlankar R."/>
        </authorList>
    </citation>
    <scope>NUCLEOTIDE SEQUENCE [LARGE SCALE GENOMIC DNA]</scope>
    <source>
        <strain evidence="5 6">SGD-V-76</strain>
    </source>
</reference>
<dbReference type="InterPro" id="IPR047568">
    <property type="entry name" value="ATLF-like_dom"/>
</dbReference>
<dbReference type="InterPro" id="IPR024079">
    <property type="entry name" value="MetalloPept_cat_dom_sf"/>
</dbReference>
<feature type="domain" description="ATLF-like" evidence="4">
    <location>
        <begin position="47"/>
        <end position="234"/>
    </location>
</feature>
<gene>
    <name evidence="5" type="ORF">AS180_17070</name>
</gene>
<evidence type="ECO:0000313" key="5">
    <source>
        <dbReference type="EMBL" id="KSU86735.1"/>
    </source>
</evidence>